<name>A0A078AUG2_STYLE</name>
<evidence type="ECO:0000313" key="3">
    <source>
        <dbReference type="Proteomes" id="UP000039865"/>
    </source>
</evidence>
<feature type="region of interest" description="Disordered" evidence="1">
    <location>
        <begin position="1"/>
        <end position="46"/>
    </location>
</feature>
<proteinExistence type="predicted"/>
<dbReference type="InParanoid" id="A0A078AUG2"/>
<dbReference type="AlphaFoldDB" id="A0A078AUG2"/>
<keyword evidence="3" id="KW-1185">Reference proteome</keyword>
<reference evidence="2 3" key="1">
    <citation type="submission" date="2014-06" db="EMBL/GenBank/DDBJ databases">
        <authorList>
            <person name="Swart Estienne"/>
        </authorList>
    </citation>
    <scope>NUCLEOTIDE SEQUENCE [LARGE SCALE GENOMIC DNA]</scope>
    <source>
        <strain evidence="2 3">130c</strain>
    </source>
</reference>
<sequence length="432" mass="50266">MKQQATAGNTFSQVSLSHLQQEQREEQFSTKKRKLDQISQQDESTMQIGSSLQLERKLSNILSYPSFQIKQDQLSGQQDFSLSKRRKMNDVTVNDAKYLFNKIDPQSQGNSKSKQQPLRLISNDNMINQVQSSYQSDLYISQKKHAFSHQSDSKFKVNGKGRVEFQNLRQNQMTQSRNANYSSMANFDNFSDHLSSHQQFVEEESAHSINTQSQNVDISMGIQQMNIKSPSKRLSRISEVSHDLAKSLNRQARRSQSHYEKTNTSGARQTADNYINYGQEDMIIESDLIQNRENVEILSDHAQIGTPNQEQEDFQDDDRFPEFSQIYIQEDQSMVSYDSIKQDEHLLSDFLIQKQYYQELTRDEQRGFCYVPILPPGYEHEDIDPLNTAMIQQIQSLPGSKIKDFSRPMILKQSLRTKQFRSKSWSFTNYYD</sequence>
<evidence type="ECO:0000313" key="2">
    <source>
        <dbReference type="EMBL" id="CDW86030.1"/>
    </source>
</evidence>
<accession>A0A078AUG2</accession>
<feature type="compositionally biased region" description="Polar residues" evidence="1">
    <location>
        <begin position="37"/>
        <end position="46"/>
    </location>
</feature>
<dbReference type="Proteomes" id="UP000039865">
    <property type="component" value="Unassembled WGS sequence"/>
</dbReference>
<feature type="compositionally biased region" description="Polar residues" evidence="1">
    <location>
        <begin position="1"/>
        <end position="20"/>
    </location>
</feature>
<gene>
    <name evidence="2" type="primary">Contig19056.g20203</name>
    <name evidence="2" type="ORF">STYLEM_15121</name>
</gene>
<dbReference type="EMBL" id="CCKQ01014280">
    <property type="protein sequence ID" value="CDW86030.1"/>
    <property type="molecule type" value="Genomic_DNA"/>
</dbReference>
<organism evidence="2 3">
    <name type="scientific">Stylonychia lemnae</name>
    <name type="common">Ciliate</name>
    <dbReference type="NCBI Taxonomy" id="5949"/>
    <lineage>
        <taxon>Eukaryota</taxon>
        <taxon>Sar</taxon>
        <taxon>Alveolata</taxon>
        <taxon>Ciliophora</taxon>
        <taxon>Intramacronucleata</taxon>
        <taxon>Spirotrichea</taxon>
        <taxon>Stichotrichia</taxon>
        <taxon>Sporadotrichida</taxon>
        <taxon>Oxytrichidae</taxon>
        <taxon>Stylonychinae</taxon>
        <taxon>Stylonychia</taxon>
    </lineage>
</organism>
<protein>
    <submittedName>
        <fullName evidence="2">Uncharacterized protein</fullName>
    </submittedName>
</protein>
<evidence type="ECO:0000256" key="1">
    <source>
        <dbReference type="SAM" id="MobiDB-lite"/>
    </source>
</evidence>